<dbReference type="InterPro" id="IPR010445">
    <property type="entry name" value="LapA_dom"/>
</dbReference>
<name>A0A7V4E1N1_UNCW3</name>
<feature type="transmembrane region" description="Helical" evidence="6">
    <location>
        <begin position="7"/>
        <end position="25"/>
    </location>
</feature>
<evidence type="ECO:0000256" key="2">
    <source>
        <dbReference type="ARBA" id="ARBA00022692"/>
    </source>
</evidence>
<feature type="transmembrane region" description="Helical" evidence="6">
    <location>
        <begin position="40"/>
        <end position="63"/>
    </location>
</feature>
<evidence type="ECO:0000256" key="4">
    <source>
        <dbReference type="ARBA" id="ARBA00023136"/>
    </source>
</evidence>
<reference evidence="8" key="1">
    <citation type="journal article" date="2020" name="mSystems">
        <title>Genome- and Community-Level Interaction Insights into Carbon Utilization and Element Cycling Functions of Hydrothermarchaeota in Hydrothermal Sediment.</title>
        <authorList>
            <person name="Zhou Z."/>
            <person name="Liu Y."/>
            <person name="Xu W."/>
            <person name="Pan J."/>
            <person name="Luo Z.H."/>
            <person name="Li M."/>
        </authorList>
    </citation>
    <scope>NUCLEOTIDE SEQUENCE [LARGE SCALE GENOMIC DNA]</scope>
    <source>
        <strain evidence="8">SpSt-695</strain>
    </source>
</reference>
<organism evidence="8">
    <name type="scientific">candidate division WOR-3 bacterium</name>
    <dbReference type="NCBI Taxonomy" id="2052148"/>
    <lineage>
        <taxon>Bacteria</taxon>
        <taxon>Bacteria division WOR-3</taxon>
    </lineage>
</organism>
<accession>A0A7V4E1N1</accession>
<evidence type="ECO:0000313" key="8">
    <source>
        <dbReference type="EMBL" id="HGK53398.1"/>
    </source>
</evidence>
<keyword evidence="1" id="KW-1003">Cell membrane</keyword>
<sequence length="110" mass="13673">MYFIKLLIYLIFFFILLFVFLQNSIERVNVYLFKYTFEDIHVFWIMFFSFLLGAFFAWLFSAYQEIIYRLKIHKQKKEIENLKEEIHNLRKMMMEETGIKSEEKKEDVTI</sequence>
<proteinExistence type="predicted"/>
<evidence type="ECO:0000259" key="7">
    <source>
        <dbReference type="Pfam" id="PF06305"/>
    </source>
</evidence>
<dbReference type="GO" id="GO:0005886">
    <property type="term" value="C:plasma membrane"/>
    <property type="evidence" value="ECO:0007669"/>
    <property type="project" value="InterPro"/>
</dbReference>
<keyword evidence="5" id="KW-0175">Coiled coil</keyword>
<keyword evidence="4 6" id="KW-0472">Membrane</keyword>
<dbReference type="AlphaFoldDB" id="A0A7V4E1N1"/>
<keyword evidence="3 6" id="KW-1133">Transmembrane helix</keyword>
<comment type="caution">
    <text evidence="8">The sequence shown here is derived from an EMBL/GenBank/DDBJ whole genome shotgun (WGS) entry which is preliminary data.</text>
</comment>
<feature type="coiled-coil region" evidence="5">
    <location>
        <begin position="65"/>
        <end position="99"/>
    </location>
</feature>
<evidence type="ECO:0000256" key="1">
    <source>
        <dbReference type="ARBA" id="ARBA00022475"/>
    </source>
</evidence>
<feature type="domain" description="Lipopolysaccharide assembly protein A" evidence="7">
    <location>
        <begin position="27"/>
        <end position="86"/>
    </location>
</feature>
<protein>
    <submittedName>
        <fullName evidence="8">LapA family protein</fullName>
    </submittedName>
</protein>
<gene>
    <name evidence="8" type="ORF">ENU72_00030</name>
</gene>
<dbReference type="Pfam" id="PF06305">
    <property type="entry name" value="LapA_dom"/>
    <property type="match status" value="1"/>
</dbReference>
<evidence type="ECO:0000256" key="5">
    <source>
        <dbReference type="SAM" id="Coils"/>
    </source>
</evidence>
<dbReference type="EMBL" id="DTDP01000001">
    <property type="protein sequence ID" value="HGK53398.1"/>
    <property type="molecule type" value="Genomic_DNA"/>
</dbReference>
<evidence type="ECO:0000256" key="3">
    <source>
        <dbReference type="ARBA" id="ARBA00022989"/>
    </source>
</evidence>
<evidence type="ECO:0000256" key="6">
    <source>
        <dbReference type="SAM" id="Phobius"/>
    </source>
</evidence>
<keyword evidence="2 6" id="KW-0812">Transmembrane</keyword>